<comment type="caution">
    <text evidence="1">The sequence shown here is derived from an EMBL/GenBank/DDBJ whole genome shotgun (WGS) entry which is preliminary data.</text>
</comment>
<dbReference type="EMBL" id="JAEACU010000003">
    <property type="protein sequence ID" value="KAH7537789.1"/>
    <property type="molecule type" value="Genomic_DNA"/>
</dbReference>
<evidence type="ECO:0000313" key="1">
    <source>
        <dbReference type="EMBL" id="KAH7537789.1"/>
    </source>
</evidence>
<dbReference type="Proteomes" id="UP000813462">
    <property type="component" value="Unassembled WGS sequence"/>
</dbReference>
<dbReference type="AlphaFoldDB" id="A0A978VQG4"/>
<organism evidence="1 2">
    <name type="scientific">Ziziphus jujuba var. spinosa</name>
    <dbReference type="NCBI Taxonomy" id="714518"/>
    <lineage>
        <taxon>Eukaryota</taxon>
        <taxon>Viridiplantae</taxon>
        <taxon>Streptophyta</taxon>
        <taxon>Embryophyta</taxon>
        <taxon>Tracheophyta</taxon>
        <taxon>Spermatophyta</taxon>
        <taxon>Magnoliopsida</taxon>
        <taxon>eudicotyledons</taxon>
        <taxon>Gunneridae</taxon>
        <taxon>Pentapetalae</taxon>
        <taxon>rosids</taxon>
        <taxon>fabids</taxon>
        <taxon>Rosales</taxon>
        <taxon>Rhamnaceae</taxon>
        <taxon>Paliureae</taxon>
        <taxon>Ziziphus</taxon>
    </lineage>
</organism>
<accession>A0A978VQG4</accession>
<evidence type="ECO:0000313" key="2">
    <source>
        <dbReference type="Proteomes" id="UP000813462"/>
    </source>
</evidence>
<protein>
    <submittedName>
        <fullName evidence="1">Uncharacterized protein</fullName>
    </submittedName>
</protein>
<name>A0A978VQG4_ZIZJJ</name>
<sequence length="144" mass="15939">MGLQDLQARKGIWEKKEMELELTANVDGAEVVFQLSLVGKLITNKIIQRSAVQILLRGFGSPSTCLPLLFMTKDNAIKIGGLFEKVLHCETSSHANIIGMNISGFKWKLMFGHVPSSATLRWSALLPSQNLNLNIGQFIKGTWV</sequence>
<reference evidence="1" key="1">
    <citation type="journal article" date="2021" name="Front. Plant Sci.">
        <title>Chromosome-Scale Genome Assembly for Chinese Sour Jujube and Insights Into Its Genome Evolution and Domestication Signature.</title>
        <authorList>
            <person name="Shen L.-Y."/>
            <person name="Luo H."/>
            <person name="Wang X.-L."/>
            <person name="Wang X.-M."/>
            <person name="Qiu X.-J."/>
            <person name="Liu H."/>
            <person name="Zhou S.-S."/>
            <person name="Jia K.-H."/>
            <person name="Nie S."/>
            <person name="Bao Y.-T."/>
            <person name="Zhang R.-G."/>
            <person name="Yun Q.-Z."/>
            <person name="Chai Y.-H."/>
            <person name="Lu J.-Y."/>
            <person name="Li Y."/>
            <person name="Zhao S.-W."/>
            <person name="Mao J.-F."/>
            <person name="Jia S.-G."/>
            <person name="Mao Y.-M."/>
        </authorList>
    </citation>
    <scope>NUCLEOTIDE SEQUENCE</scope>
    <source>
        <strain evidence="1">AT0</strain>
        <tissue evidence="1">Leaf</tissue>
    </source>
</reference>
<gene>
    <name evidence="1" type="ORF">FEM48_Zijuj03G0130500</name>
</gene>
<proteinExistence type="predicted"/>